<protein>
    <submittedName>
        <fullName evidence="1">L,D-transpeptidase catalytic domain</fullName>
    </submittedName>
</protein>
<dbReference type="STRING" id="946677.SAMN05444484_106159"/>
<organism evidence="1 2">
    <name type="scientific">Flavobacterium chilense</name>
    <dbReference type="NCBI Taxonomy" id="946677"/>
    <lineage>
        <taxon>Bacteria</taxon>
        <taxon>Pseudomonadati</taxon>
        <taxon>Bacteroidota</taxon>
        <taxon>Flavobacteriia</taxon>
        <taxon>Flavobacteriales</taxon>
        <taxon>Flavobacteriaceae</taxon>
        <taxon>Flavobacterium</taxon>
    </lineage>
</organism>
<dbReference type="InterPro" id="IPR032676">
    <property type="entry name" value="YkuD_2"/>
</dbReference>
<dbReference type="OrthoDB" id="9815195at2"/>
<dbReference type="Proteomes" id="UP000184028">
    <property type="component" value="Unassembled WGS sequence"/>
</dbReference>
<evidence type="ECO:0000313" key="2">
    <source>
        <dbReference type="Proteomes" id="UP000184028"/>
    </source>
</evidence>
<keyword evidence="2" id="KW-1185">Reference proteome</keyword>
<dbReference type="PANTHER" id="PTHR38477:SF1">
    <property type="entry name" value="MUREIN L,D-TRANSPEPTIDASE CATALYTIC DOMAIN FAMILY PROTEIN"/>
    <property type="match status" value="1"/>
</dbReference>
<dbReference type="AlphaFoldDB" id="A0A1M7J4Y5"/>
<proteinExistence type="predicted"/>
<accession>A0A1M7J4Y5</accession>
<dbReference type="Pfam" id="PF13645">
    <property type="entry name" value="YkuD_2"/>
    <property type="match status" value="1"/>
</dbReference>
<gene>
    <name evidence="1" type="ORF">SAMN05444484_106159</name>
</gene>
<reference evidence="2" key="1">
    <citation type="submission" date="2016-11" db="EMBL/GenBank/DDBJ databases">
        <authorList>
            <person name="Varghese N."/>
            <person name="Submissions S."/>
        </authorList>
    </citation>
    <scope>NUCLEOTIDE SEQUENCE [LARGE SCALE GENOMIC DNA]</scope>
    <source>
        <strain evidence="2">DSM 24724</strain>
    </source>
</reference>
<evidence type="ECO:0000313" key="1">
    <source>
        <dbReference type="EMBL" id="SHM47477.1"/>
    </source>
</evidence>
<dbReference type="RefSeq" id="WP_068844200.1">
    <property type="nucleotide sequence ID" value="NZ_FRBT01000006.1"/>
</dbReference>
<sequence length="243" mass="27433">MIYKIYPLLVFLLLSFGKDSKNTSELKNATTKTFAKVEKTLTVDAKIANIYEALKLNANNFNIPELRTFSEALKGFYLLKERGIIQKNILTLIDFSLSSNTKRLWVIDMTTNTILFNSLVAHGRNTGEEFASAFSNTNSSFKSSLGFYATGEIYQGKHGASLRLDGLERGYNDNARERGVVMHGADYVSESFIREHKRLGRSQGCPALPVELTAEIIETIKDKSCLYIYHPSRTFMMEEKLIS</sequence>
<name>A0A1M7J4Y5_9FLAO</name>
<dbReference type="PANTHER" id="PTHR38477">
    <property type="entry name" value="HYPOTHETICAL EXPORTED PROTEIN"/>
    <property type="match status" value="1"/>
</dbReference>
<dbReference type="EMBL" id="FRBT01000006">
    <property type="protein sequence ID" value="SHM47477.1"/>
    <property type="molecule type" value="Genomic_DNA"/>
</dbReference>